<evidence type="ECO:0000313" key="3">
    <source>
        <dbReference type="EMBL" id="KAF2016148.1"/>
    </source>
</evidence>
<dbReference type="PANTHER" id="PTHR21310:SF13">
    <property type="entry name" value="AMINOGLYCOSIDE PHOSPHOTRANSFERASE DOMAIN-CONTAINING PROTEIN"/>
    <property type="match status" value="1"/>
</dbReference>
<dbReference type="SUPFAM" id="SSF56112">
    <property type="entry name" value="Protein kinase-like (PK-like)"/>
    <property type="match status" value="2"/>
</dbReference>
<dbReference type="RefSeq" id="XP_033384487.1">
    <property type="nucleotide sequence ID" value="XM_033533140.1"/>
</dbReference>
<feature type="compositionally biased region" description="Acidic residues" evidence="1">
    <location>
        <begin position="334"/>
        <end position="353"/>
    </location>
</feature>
<dbReference type="EMBL" id="ML978069">
    <property type="protein sequence ID" value="KAF2016148.1"/>
    <property type="molecule type" value="Genomic_DNA"/>
</dbReference>
<reference evidence="3" key="1">
    <citation type="journal article" date="2020" name="Stud. Mycol.">
        <title>101 Dothideomycetes genomes: a test case for predicting lifestyles and emergence of pathogens.</title>
        <authorList>
            <person name="Haridas S."/>
            <person name="Albert R."/>
            <person name="Binder M."/>
            <person name="Bloem J."/>
            <person name="Labutti K."/>
            <person name="Salamov A."/>
            <person name="Andreopoulos B."/>
            <person name="Baker S."/>
            <person name="Barry K."/>
            <person name="Bills G."/>
            <person name="Bluhm B."/>
            <person name="Cannon C."/>
            <person name="Castanera R."/>
            <person name="Culley D."/>
            <person name="Daum C."/>
            <person name="Ezra D."/>
            <person name="Gonzalez J."/>
            <person name="Henrissat B."/>
            <person name="Kuo A."/>
            <person name="Liang C."/>
            <person name="Lipzen A."/>
            <person name="Lutzoni F."/>
            <person name="Magnuson J."/>
            <person name="Mondo S."/>
            <person name="Nolan M."/>
            <person name="Ohm R."/>
            <person name="Pangilinan J."/>
            <person name="Park H.-J."/>
            <person name="Ramirez L."/>
            <person name="Alfaro M."/>
            <person name="Sun H."/>
            <person name="Tritt A."/>
            <person name="Yoshinaga Y."/>
            <person name="Zwiers L.-H."/>
            <person name="Turgeon B."/>
            <person name="Goodwin S."/>
            <person name="Spatafora J."/>
            <person name="Crous P."/>
            <person name="Grigoriev I."/>
        </authorList>
    </citation>
    <scope>NUCLEOTIDE SEQUENCE</scope>
    <source>
        <strain evidence="3">CBS 175.79</strain>
    </source>
</reference>
<feature type="region of interest" description="Disordered" evidence="1">
    <location>
        <begin position="326"/>
        <end position="353"/>
    </location>
</feature>
<sequence>MAQPPTAELSDFVGLKWVRPTIWGAEPRWTIELDNQAILSTIRDALNLVYPCEIEFLASGAMNKVFVVKSADRELVARVTLPVDPKWKTMCEVASLKWVSQHTDLPVPEMPGKPLGDVWRDLSFEARRGVVRQLATFCAACFQHQFTKIGGLSLAEGKSATSTRPSKGDGDDQSSLPGASGTVFEVGRIVSMGFFWEDRIHQNVNRGPFSTSKEWLSAKLDLVHIECSRHIERIRAKAKGTNEEKNSPADVCSRDQTVEGIEGEHVPTERFKVGNEHEIQFGEYKRMKIEDDEVNENDTANSNIEAMPSTENEKLQSKNEIVAGKIYETGDQSDGNDDDDDGDDDDDEDDLEDLEETESIISRLRSLMDDFFPANETNTEPTMLFHEDLSFHNALVSEEGHLTAVVDWECISLSPIWLACQYPLLLHSHDSEKQPDKNIYRKDENGDVDELYWEHLTNWELTQLRRYFLEEMKVLAPGWVEVFQSSERLRDFFLAVETCDDYIYMSHIVTWLNDLESGDTGFKGLRERVDTWAD</sequence>
<dbReference type="InterPro" id="IPR051678">
    <property type="entry name" value="AGP_Transferase"/>
</dbReference>
<evidence type="ECO:0000259" key="2">
    <source>
        <dbReference type="Pfam" id="PF01636"/>
    </source>
</evidence>
<name>A0A6A5XS69_9PLEO</name>
<evidence type="ECO:0000256" key="1">
    <source>
        <dbReference type="SAM" id="MobiDB-lite"/>
    </source>
</evidence>
<dbReference type="AlphaFoldDB" id="A0A6A5XS69"/>
<feature type="region of interest" description="Disordered" evidence="1">
    <location>
        <begin position="158"/>
        <end position="179"/>
    </location>
</feature>
<accession>A0A6A5XS69</accession>
<protein>
    <recommendedName>
        <fullName evidence="2">Aminoglycoside phosphotransferase domain-containing protein</fullName>
    </recommendedName>
</protein>
<dbReference type="GeneID" id="54290537"/>
<dbReference type="Pfam" id="PF01636">
    <property type="entry name" value="APH"/>
    <property type="match status" value="1"/>
</dbReference>
<dbReference type="PANTHER" id="PTHR21310">
    <property type="entry name" value="AMINOGLYCOSIDE PHOSPHOTRANSFERASE-RELATED-RELATED"/>
    <property type="match status" value="1"/>
</dbReference>
<feature type="domain" description="Aminoglycoside phosphotransferase" evidence="2">
    <location>
        <begin position="345"/>
        <end position="417"/>
    </location>
</feature>
<dbReference type="InterPro" id="IPR002575">
    <property type="entry name" value="Aminoglycoside_PTrfase"/>
</dbReference>
<gene>
    <name evidence="3" type="ORF">BU24DRAFT_480812</name>
</gene>
<dbReference type="OrthoDB" id="2906425at2759"/>
<dbReference type="Gene3D" id="3.90.1200.10">
    <property type="match status" value="1"/>
</dbReference>
<dbReference type="InterPro" id="IPR011009">
    <property type="entry name" value="Kinase-like_dom_sf"/>
</dbReference>
<organism evidence="3 4">
    <name type="scientific">Aaosphaeria arxii CBS 175.79</name>
    <dbReference type="NCBI Taxonomy" id="1450172"/>
    <lineage>
        <taxon>Eukaryota</taxon>
        <taxon>Fungi</taxon>
        <taxon>Dikarya</taxon>
        <taxon>Ascomycota</taxon>
        <taxon>Pezizomycotina</taxon>
        <taxon>Dothideomycetes</taxon>
        <taxon>Pleosporomycetidae</taxon>
        <taxon>Pleosporales</taxon>
        <taxon>Pleosporales incertae sedis</taxon>
        <taxon>Aaosphaeria</taxon>
    </lineage>
</organism>
<evidence type="ECO:0000313" key="4">
    <source>
        <dbReference type="Proteomes" id="UP000799778"/>
    </source>
</evidence>
<proteinExistence type="predicted"/>
<dbReference type="Proteomes" id="UP000799778">
    <property type="component" value="Unassembled WGS sequence"/>
</dbReference>
<keyword evidence="4" id="KW-1185">Reference proteome</keyword>